<keyword evidence="1" id="KW-0812">Transmembrane</keyword>
<feature type="transmembrane region" description="Helical" evidence="1">
    <location>
        <begin position="325"/>
        <end position="345"/>
    </location>
</feature>
<feature type="transmembrane region" description="Helical" evidence="1">
    <location>
        <begin position="291"/>
        <end position="313"/>
    </location>
</feature>
<dbReference type="EMBL" id="JAURUO010000016">
    <property type="protein sequence ID" value="MDP9729556.1"/>
    <property type="molecule type" value="Genomic_DNA"/>
</dbReference>
<feature type="transmembrane region" description="Helical" evidence="1">
    <location>
        <begin position="40"/>
        <end position="62"/>
    </location>
</feature>
<evidence type="ECO:0000313" key="3">
    <source>
        <dbReference type="Proteomes" id="UP001229209"/>
    </source>
</evidence>
<feature type="transmembrane region" description="Helical" evidence="1">
    <location>
        <begin position="74"/>
        <end position="92"/>
    </location>
</feature>
<feature type="transmembrane region" description="Helical" evidence="1">
    <location>
        <begin position="201"/>
        <end position="234"/>
    </location>
</feature>
<feature type="transmembrane region" description="Helical" evidence="1">
    <location>
        <begin position="352"/>
        <end position="372"/>
    </location>
</feature>
<feature type="transmembrane region" description="Helical" evidence="1">
    <location>
        <begin position="175"/>
        <end position="194"/>
    </location>
</feature>
<feature type="transmembrane region" description="Helical" evidence="1">
    <location>
        <begin position="12"/>
        <end position="34"/>
    </location>
</feature>
<name>A0ABT9LZ81_9BACL</name>
<dbReference type="RefSeq" id="WP_306955374.1">
    <property type="nucleotide sequence ID" value="NZ_JAURUO010000016.1"/>
</dbReference>
<keyword evidence="3" id="KW-1185">Reference proteome</keyword>
<evidence type="ECO:0000313" key="2">
    <source>
        <dbReference type="EMBL" id="MDP9729556.1"/>
    </source>
</evidence>
<keyword evidence="1" id="KW-0472">Membrane</keyword>
<organism evidence="2 3">
    <name type="scientific">Alicyclobacillus tolerans</name>
    <dbReference type="NCBI Taxonomy" id="90970"/>
    <lineage>
        <taxon>Bacteria</taxon>
        <taxon>Bacillati</taxon>
        <taxon>Bacillota</taxon>
        <taxon>Bacilli</taxon>
        <taxon>Bacillales</taxon>
        <taxon>Alicyclobacillaceae</taxon>
        <taxon>Alicyclobacillus</taxon>
    </lineage>
</organism>
<feature type="transmembrane region" description="Helical" evidence="1">
    <location>
        <begin position="142"/>
        <end position="163"/>
    </location>
</feature>
<feature type="transmembrane region" description="Helical" evidence="1">
    <location>
        <begin position="378"/>
        <end position="410"/>
    </location>
</feature>
<reference evidence="2 3" key="1">
    <citation type="submission" date="2023-07" db="EMBL/GenBank/DDBJ databases">
        <title>Genomic Encyclopedia of Type Strains, Phase IV (KMG-IV): sequencing the most valuable type-strain genomes for metagenomic binning, comparative biology and taxonomic classification.</title>
        <authorList>
            <person name="Goeker M."/>
        </authorList>
    </citation>
    <scope>NUCLEOTIDE SEQUENCE [LARGE SCALE GENOMIC DNA]</scope>
    <source>
        <strain evidence="2 3">DSM 25924</strain>
    </source>
</reference>
<evidence type="ECO:0000256" key="1">
    <source>
        <dbReference type="SAM" id="Phobius"/>
    </source>
</evidence>
<accession>A0ABT9LZ81</accession>
<proteinExistence type="predicted"/>
<feature type="transmembrane region" description="Helical" evidence="1">
    <location>
        <begin position="431"/>
        <end position="449"/>
    </location>
</feature>
<protein>
    <submittedName>
        <fullName evidence="2">Membrane protein</fullName>
    </submittedName>
</protein>
<comment type="caution">
    <text evidence="2">The sequence shown here is derived from an EMBL/GenBank/DDBJ whole genome shotgun (WGS) entry which is preliminary data.</text>
</comment>
<dbReference type="Proteomes" id="UP001229209">
    <property type="component" value="Unassembled WGS sequence"/>
</dbReference>
<gene>
    <name evidence="2" type="ORF">J2S04_002530</name>
</gene>
<sequence length="676" mass="76502">MLRFDEKEKNNINFRIISIFLASISVMIWGFRVFYMSTEFPWMAIVSVLIILMSVASIAIIVLRHTKACWIETIEWGLLVCSLIGFGVWTYIQILNNPSYGTDELAFDQYAFYLVMHHINPYISSMKPAFEMYHVSPIGYTFTYSGTPVTTLSYPALSFLLYAPLWVVGIHVQNAVWTNVLFWAISMVMVFIVLKKNYRILAIVLFSWSFYVGFMEGGITDALMIPFLILTAFGWDRFAKEFKRTWWVPISFGLAMSIKQTPWFIAPFLVISLYIECQKLGYSRNKSIKILLLYIVLAFISFIVPNIVFIFLNPAAWIRGILTPLFSNIVPSGQGIVAFSVFNHFGGGNLSLLSYGSLLIYLGLLVVYTLHYPKFKPWTFFIPSILFLFTTRSFASYFADLLPVVLVSLFNYHPTQPTELSKKTIRLIRRISVYSIMPGCILVILAFRLTGPLHIQIDNIHTTGQYATIDSVTLNVQNDSSHKVTPHFTMDTGGQYTTFWNIVSGDQTILPYHTEKIVLQAPNVESMPPITGGFQVVGFTEHPYSVSPSKSYHPALWHVILTPEAIDRQITLGKKVVLIAKVVNRVNQPIKISNIPVYLGQVIYGQSGLEFAQTKINHGAIGQTPIKALTNSQGEAIFNIDSAVASKDPVYYEANLINSKSFYPYGYSNTVSILFK</sequence>
<keyword evidence="1" id="KW-1133">Transmembrane helix</keyword>